<accession>A0A8H4IKS9</accession>
<comment type="catalytic activity">
    <reaction evidence="12">
        <text>a very-long-chain (3R)-3-hydroxyacyl-CoA + NADP(+) = a very-long-chain 3-oxoacyl-CoA + NADPH + H(+)</text>
        <dbReference type="Rhea" id="RHEA:48680"/>
        <dbReference type="ChEBI" id="CHEBI:15378"/>
        <dbReference type="ChEBI" id="CHEBI:57783"/>
        <dbReference type="ChEBI" id="CHEBI:58349"/>
        <dbReference type="ChEBI" id="CHEBI:85440"/>
        <dbReference type="ChEBI" id="CHEBI:90725"/>
        <dbReference type="EC" id="1.1.1.330"/>
    </reaction>
</comment>
<keyword evidence="15" id="KW-1185">Reference proteome</keyword>
<keyword evidence="5 12" id="KW-0276">Fatty acid metabolism</keyword>
<reference evidence="14" key="1">
    <citation type="submission" date="2020-04" db="EMBL/GenBank/DDBJ databases">
        <title>Genome Assembly and Annotation of Botryosphaeria dothidea sdau 11-99, a Latent Pathogen of Apple Fruit Ring Rot in China.</title>
        <authorList>
            <person name="Yu C."/>
            <person name="Diao Y."/>
            <person name="Lu Q."/>
            <person name="Zhao J."/>
            <person name="Cui S."/>
            <person name="Peng C."/>
            <person name="He B."/>
            <person name="Liu H."/>
        </authorList>
    </citation>
    <scope>NUCLEOTIDE SEQUENCE [LARGE SCALE GENOMIC DNA]</scope>
    <source>
        <strain evidence="14">Sdau11-99</strain>
    </source>
</reference>
<dbReference type="HAMAP" id="MF_03107">
    <property type="entry name" value="3_ketoreductase"/>
    <property type="match status" value="1"/>
</dbReference>
<evidence type="ECO:0000256" key="9">
    <source>
        <dbReference type="ARBA" id="ARBA00023098"/>
    </source>
</evidence>
<dbReference type="GO" id="GO:0030497">
    <property type="term" value="P:fatty acid elongation"/>
    <property type="evidence" value="ECO:0007669"/>
    <property type="project" value="UniProtKB-UniRule"/>
</dbReference>
<dbReference type="FunFam" id="3.40.50.720:FF:000317">
    <property type="entry name" value="Very-long-chain 3-oxoacyl-CoA reductase"/>
    <property type="match status" value="1"/>
</dbReference>
<dbReference type="InterPro" id="IPR020904">
    <property type="entry name" value="Sc_DH/Rdtase_CS"/>
</dbReference>
<comment type="caution">
    <text evidence="14">The sequence shown here is derived from an EMBL/GenBank/DDBJ whole genome shotgun (WGS) entry which is preliminary data.</text>
</comment>
<keyword evidence="4 12" id="KW-0256">Endoplasmic reticulum</keyword>
<evidence type="ECO:0000256" key="4">
    <source>
        <dbReference type="ARBA" id="ARBA00022824"/>
    </source>
</evidence>
<keyword evidence="3 12" id="KW-0812">Transmembrane</keyword>
<protein>
    <recommendedName>
        <fullName evidence="12">Very-long-chain 3-oxoacyl-CoA reductase</fullName>
        <ecNumber evidence="12">1.1.1.330</ecNumber>
    </recommendedName>
    <alternativeName>
        <fullName evidence="12">3-ketoacyl-CoA reductase</fullName>
        <shortName evidence="12">3-ketoreductase</shortName>
        <shortName evidence="12">KAR</shortName>
    </alternativeName>
    <alternativeName>
        <fullName evidence="12">Microsomal beta-keto-reductase</fullName>
    </alternativeName>
</protein>
<dbReference type="GO" id="GO:0045703">
    <property type="term" value="F:ketoreductase activity"/>
    <property type="evidence" value="ECO:0007669"/>
    <property type="project" value="UniProtKB-UniRule"/>
</dbReference>
<keyword evidence="9 12" id="KW-0443">Lipid metabolism</keyword>
<dbReference type="Gene3D" id="3.40.50.720">
    <property type="entry name" value="NAD(P)-binding Rossmann-like Domain"/>
    <property type="match status" value="1"/>
</dbReference>
<feature type="transmembrane region" description="Helical" evidence="13">
    <location>
        <begin position="12"/>
        <end position="35"/>
    </location>
</feature>
<proteinExistence type="inferred from homology"/>
<dbReference type="OrthoDB" id="5545019at2759"/>
<keyword evidence="10 12" id="KW-0472">Membrane</keyword>
<keyword evidence="11 12" id="KW-0275">Fatty acid biosynthesis</keyword>
<evidence type="ECO:0000256" key="12">
    <source>
        <dbReference type="HAMAP-Rule" id="MF_03107"/>
    </source>
</evidence>
<dbReference type="PANTHER" id="PTHR43086">
    <property type="entry name" value="VERY-LONG-CHAIN 3-OXOOACYL-COA REDUCTASE"/>
    <property type="match status" value="1"/>
</dbReference>
<evidence type="ECO:0000256" key="8">
    <source>
        <dbReference type="ARBA" id="ARBA00023002"/>
    </source>
</evidence>
<dbReference type="EC" id="1.1.1.330" evidence="12"/>
<evidence type="ECO:0000256" key="10">
    <source>
        <dbReference type="ARBA" id="ARBA00023136"/>
    </source>
</evidence>
<dbReference type="UniPathway" id="UPA00094"/>
<dbReference type="Proteomes" id="UP000572817">
    <property type="component" value="Unassembled WGS sequence"/>
</dbReference>
<keyword evidence="8 12" id="KW-0560">Oxidoreductase</keyword>
<dbReference type="GO" id="GO:0030148">
    <property type="term" value="P:sphingolipid biosynthetic process"/>
    <property type="evidence" value="ECO:0007669"/>
    <property type="project" value="UniProtKB-ARBA"/>
</dbReference>
<dbReference type="Pfam" id="PF00106">
    <property type="entry name" value="adh_short"/>
    <property type="match status" value="1"/>
</dbReference>
<keyword evidence="6 12" id="KW-0521">NADP</keyword>
<evidence type="ECO:0000256" key="2">
    <source>
        <dbReference type="ARBA" id="ARBA00022516"/>
    </source>
</evidence>
<evidence type="ECO:0000256" key="6">
    <source>
        <dbReference type="ARBA" id="ARBA00022857"/>
    </source>
</evidence>
<gene>
    <name evidence="14" type="ORF">GTA08_BOTSDO08648</name>
</gene>
<evidence type="ECO:0000256" key="5">
    <source>
        <dbReference type="ARBA" id="ARBA00022832"/>
    </source>
</evidence>
<dbReference type="PROSITE" id="PS00061">
    <property type="entry name" value="ADH_SHORT"/>
    <property type="match status" value="1"/>
</dbReference>
<dbReference type="CDD" id="cd05356">
    <property type="entry name" value="17beta-HSD1_like_SDR_c"/>
    <property type="match status" value="1"/>
</dbReference>
<dbReference type="GO" id="GO:0141040">
    <property type="term" value="F:very-long-chain 3-oxoacyl-CoA reductase activity"/>
    <property type="evidence" value="ECO:0007669"/>
    <property type="project" value="UniProtKB-EC"/>
</dbReference>
<feature type="active site" description="Proton acceptor" evidence="12">
    <location>
        <position position="205"/>
    </location>
</feature>
<name>A0A8H4IKS9_9PEZI</name>
<keyword evidence="7 12" id="KW-1133">Transmembrane helix</keyword>
<evidence type="ECO:0000256" key="7">
    <source>
        <dbReference type="ARBA" id="ARBA00022989"/>
    </source>
</evidence>
<evidence type="ECO:0000256" key="3">
    <source>
        <dbReference type="ARBA" id="ARBA00022692"/>
    </source>
</evidence>
<evidence type="ECO:0000256" key="13">
    <source>
        <dbReference type="SAM" id="Phobius"/>
    </source>
</evidence>
<dbReference type="PANTHER" id="PTHR43086:SF2">
    <property type="entry name" value="HYDROXYSTEROID DEHYDROGENASE-LIKE PROTEIN 1"/>
    <property type="match status" value="1"/>
</dbReference>
<evidence type="ECO:0000256" key="11">
    <source>
        <dbReference type="ARBA" id="ARBA00023160"/>
    </source>
</evidence>
<evidence type="ECO:0000313" key="15">
    <source>
        <dbReference type="Proteomes" id="UP000572817"/>
    </source>
</evidence>
<evidence type="ECO:0000256" key="1">
    <source>
        <dbReference type="ARBA" id="ARBA00005194"/>
    </source>
</evidence>
<comment type="function">
    <text evidence="12">Component of the microsomal membrane bound fatty acid elongation system, which produces the 26-carbon very long-chain fatty acids (VLCFA) from palmitate. Catalyzes the reduction of the 3-ketoacyl-CoA intermediate that is formed in each cycle of fatty acid elongation. VLCFAs serve as precursors for ceramide and sphingolipids.</text>
</comment>
<dbReference type="AlphaFoldDB" id="A0A8H4IKS9"/>
<dbReference type="GO" id="GO:0005789">
    <property type="term" value="C:endoplasmic reticulum membrane"/>
    <property type="evidence" value="ECO:0007669"/>
    <property type="project" value="UniProtKB-SubCell"/>
</dbReference>
<keyword evidence="2 12" id="KW-0444">Lipid biosynthesis</keyword>
<feature type="binding site" evidence="12">
    <location>
        <position position="192"/>
    </location>
    <ligand>
        <name>substrate</name>
    </ligand>
</feature>
<sequence length="330" mass="34914">MDALSNVPQPVVLGLAAIGTAWAAVKLGSFVRVLLSLFILPGASLSNFGPKGSWAVVTGASDGIGKEYALALARRGFNVVLVSRTLAKLEALATEITTKNPDVQTRVLPMDFAANNDNDYAALRELIAGLDVAILVNNVGLSHSIPVPFVLTPFEEMRDIITINCLGTLRATQLVAPKLVARKKGLILTMASFGGIMPTPLLATYSGSKAFLQQWSTALGGELAPHGVTVQLVQSYLVTSAMSKIKRASAMIPTPKAFVAAALGKIGRSGGSQGIAYTSTPYWSHGLMHWGIATVAGTMNGLVLKINKDMHEAIRKRALRKAEREGKKVA</sequence>
<comment type="similarity">
    <text evidence="12">Belongs to the short-chain dehydrogenases/reductases (SDR) family.</text>
</comment>
<dbReference type="EMBL" id="WWBZ02000062">
    <property type="protein sequence ID" value="KAF4303021.1"/>
    <property type="molecule type" value="Genomic_DNA"/>
</dbReference>
<dbReference type="PRINTS" id="PR00081">
    <property type="entry name" value="GDHRDH"/>
</dbReference>
<comment type="subcellular location">
    <subcellularLocation>
        <location evidence="12">Endoplasmic reticulum membrane</location>
        <topology evidence="12">Single-pass membrane protein</topology>
    </subcellularLocation>
</comment>
<dbReference type="InterPro" id="IPR027533">
    <property type="entry name" value="3_ketoreductase_fungal"/>
</dbReference>
<organism evidence="14 15">
    <name type="scientific">Botryosphaeria dothidea</name>
    <dbReference type="NCBI Taxonomy" id="55169"/>
    <lineage>
        <taxon>Eukaryota</taxon>
        <taxon>Fungi</taxon>
        <taxon>Dikarya</taxon>
        <taxon>Ascomycota</taxon>
        <taxon>Pezizomycotina</taxon>
        <taxon>Dothideomycetes</taxon>
        <taxon>Dothideomycetes incertae sedis</taxon>
        <taxon>Botryosphaeriales</taxon>
        <taxon>Botryosphaeriaceae</taxon>
        <taxon>Botryosphaeria</taxon>
    </lineage>
</organism>
<evidence type="ECO:0000313" key="14">
    <source>
        <dbReference type="EMBL" id="KAF4303021.1"/>
    </source>
</evidence>
<dbReference type="SUPFAM" id="SSF51735">
    <property type="entry name" value="NAD(P)-binding Rossmann-fold domains"/>
    <property type="match status" value="1"/>
</dbReference>
<dbReference type="PIRSF" id="PIRSF000126">
    <property type="entry name" value="11-beta-HSD1"/>
    <property type="match status" value="1"/>
</dbReference>
<comment type="pathway">
    <text evidence="1">Lipid metabolism; fatty acid biosynthesis.</text>
</comment>
<dbReference type="InterPro" id="IPR036291">
    <property type="entry name" value="NAD(P)-bd_dom_sf"/>
</dbReference>
<dbReference type="InterPro" id="IPR002347">
    <property type="entry name" value="SDR_fam"/>
</dbReference>